<sequence>MSSGTVQTHGAYEMAKEFKLALGAAFFLCVLLTQSISSCLKNNNVTVKHGRSSSTRMRMSMIYAHLKVINRPAIRSIQSPDGDVIDCILRHQQPGLDHPLLRNHKIQDSPTRPSGIQGRVNRSLELGPGHAFQTWHLTGIACPHGTIPVRRATVDDLLRVAPPELYGRKSKKSKLWVSRKPSVTDGNGHEHATAYVKGGEYYGAKACMNVWKPHIETPGEFSLSQMWVLSGSFDGSDLNSIEAGWQVSPELYGDNMPRLFTYWTSDSYEETGCYNLLCSGFIQTNEKIAIGAAINPVSSFNGPQYDITILVWKDPKEGNWWMEFGDGTLVGYWPSNLFTHLSHHATMVEWGGEVVNTQQDGDHTSTQMGSGHFANEGFTKASYFRNLQVVDEYNSLQAIDSLSTLAEDTNCYNIQSSVNADWGDHFYFGGPGQNSKCP</sequence>
<dbReference type="AlphaFoldDB" id="A0AA38FWJ7"/>
<keyword evidence="3" id="KW-1185">Reference proteome</keyword>
<dbReference type="OMA" id="HAFQTWH"/>
<evidence type="ECO:0000259" key="1">
    <source>
        <dbReference type="PROSITE" id="PS52045"/>
    </source>
</evidence>
<comment type="caution">
    <text evidence="2">The sequence shown here is derived from an EMBL/GenBank/DDBJ whole genome shotgun (WGS) entry which is preliminary data.</text>
</comment>
<dbReference type="EMBL" id="JAHRHJ020000006">
    <property type="protein sequence ID" value="KAH9311055.1"/>
    <property type="molecule type" value="Genomic_DNA"/>
</dbReference>
<dbReference type="Gene3D" id="3.90.1320.10">
    <property type="entry name" value="Outer-capsid protein sigma 3, large lobe"/>
    <property type="match status" value="1"/>
</dbReference>
<dbReference type="Pfam" id="PF14365">
    <property type="entry name" value="Neprosin_AP"/>
    <property type="match status" value="1"/>
</dbReference>
<dbReference type="PROSITE" id="PS52045">
    <property type="entry name" value="NEPROSIN_PEP_CD"/>
    <property type="match status" value="1"/>
</dbReference>
<dbReference type="InterPro" id="IPR053168">
    <property type="entry name" value="Glutamic_endopeptidase"/>
</dbReference>
<feature type="domain" description="Neprosin PEP catalytic" evidence="1">
    <location>
        <begin position="183"/>
        <end position="438"/>
    </location>
</feature>
<dbReference type="InterPro" id="IPR025521">
    <property type="entry name" value="Neprosin_propep"/>
</dbReference>
<protein>
    <recommendedName>
        <fullName evidence="1">Neprosin PEP catalytic domain-containing protein</fullName>
    </recommendedName>
</protein>
<gene>
    <name evidence="2" type="ORF">KI387_026090</name>
</gene>
<dbReference type="FunFam" id="3.90.1320.10:FF:000001">
    <property type="entry name" value="Putative carboxyl-terminal proteinase"/>
    <property type="match status" value="1"/>
</dbReference>
<dbReference type="Pfam" id="PF03080">
    <property type="entry name" value="Neprosin"/>
    <property type="match status" value="1"/>
</dbReference>
<organism evidence="2 3">
    <name type="scientific">Taxus chinensis</name>
    <name type="common">Chinese yew</name>
    <name type="synonym">Taxus wallichiana var. chinensis</name>
    <dbReference type="NCBI Taxonomy" id="29808"/>
    <lineage>
        <taxon>Eukaryota</taxon>
        <taxon>Viridiplantae</taxon>
        <taxon>Streptophyta</taxon>
        <taxon>Embryophyta</taxon>
        <taxon>Tracheophyta</taxon>
        <taxon>Spermatophyta</taxon>
        <taxon>Pinopsida</taxon>
        <taxon>Pinidae</taxon>
        <taxon>Conifers II</taxon>
        <taxon>Cupressales</taxon>
        <taxon>Taxaceae</taxon>
        <taxon>Taxus</taxon>
    </lineage>
</organism>
<evidence type="ECO:0000313" key="3">
    <source>
        <dbReference type="Proteomes" id="UP000824469"/>
    </source>
</evidence>
<name>A0AA38FWJ7_TAXCH</name>
<reference evidence="2 3" key="1">
    <citation type="journal article" date="2021" name="Nat. Plants">
        <title>The Taxus genome provides insights into paclitaxel biosynthesis.</title>
        <authorList>
            <person name="Xiong X."/>
            <person name="Gou J."/>
            <person name="Liao Q."/>
            <person name="Li Y."/>
            <person name="Zhou Q."/>
            <person name="Bi G."/>
            <person name="Li C."/>
            <person name="Du R."/>
            <person name="Wang X."/>
            <person name="Sun T."/>
            <person name="Guo L."/>
            <person name="Liang H."/>
            <person name="Lu P."/>
            <person name="Wu Y."/>
            <person name="Zhang Z."/>
            <person name="Ro D.K."/>
            <person name="Shang Y."/>
            <person name="Huang S."/>
            <person name="Yan J."/>
        </authorList>
    </citation>
    <scope>NUCLEOTIDE SEQUENCE [LARGE SCALE GENOMIC DNA]</scope>
    <source>
        <strain evidence="2">Ta-2019</strain>
    </source>
</reference>
<dbReference type="InterPro" id="IPR004314">
    <property type="entry name" value="Neprosin"/>
</dbReference>
<dbReference type="PANTHER" id="PTHR31589">
    <property type="entry name" value="PROTEIN, PUTATIVE (DUF239)-RELATED-RELATED"/>
    <property type="match status" value="1"/>
</dbReference>
<accession>A0AA38FWJ7</accession>
<dbReference type="Proteomes" id="UP000824469">
    <property type="component" value="Unassembled WGS sequence"/>
</dbReference>
<proteinExistence type="predicted"/>
<evidence type="ECO:0000313" key="2">
    <source>
        <dbReference type="EMBL" id="KAH9311055.1"/>
    </source>
</evidence>
<dbReference type="PANTHER" id="PTHR31589:SF110">
    <property type="entry name" value="PROTEIN, PUTATIVE (DUF239)-RELATED"/>
    <property type="match status" value="1"/>
</dbReference>